<sequence>MVAVFPPVELFKLLADPTRFATLMLIVNHKELCVCELTEALALSQPKVSRHLALLRTSGLLVGEKRGQWVYYRLQPTLDATASAVLEQVAQLYAHDIAECEARLQVCIPTEQAPGCCAPRPGAQF</sequence>
<dbReference type="NCBIfam" id="NF007528">
    <property type="entry name" value="PRK10141.1"/>
    <property type="match status" value="1"/>
</dbReference>
<proteinExistence type="predicted"/>
<accession>A0ABW8NGF7</accession>
<dbReference type="Gene3D" id="1.10.10.10">
    <property type="entry name" value="Winged helix-like DNA-binding domain superfamily/Winged helix DNA-binding domain"/>
    <property type="match status" value="1"/>
</dbReference>
<keyword evidence="2" id="KW-0805">Transcription regulation</keyword>
<name>A0ABW8NGF7_9GAMM</name>
<protein>
    <submittedName>
        <fullName evidence="6">Metalloregulator ArsR/SmtB family transcription factor</fullName>
    </submittedName>
</protein>
<keyword evidence="1" id="KW-0059">Arsenical resistance</keyword>
<dbReference type="SUPFAM" id="SSF46785">
    <property type="entry name" value="Winged helix' DNA-binding domain"/>
    <property type="match status" value="1"/>
</dbReference>
<dbReference type="EMBL" id="JBBKTX010000006">
    <property type="protein sequence ID" value="MFK4752058.1"/>
    <property type="molecule type" value="Genomic_DNA"/>
</dbReference>
<dbReference type="RefSeq" id="WP_416205450.1">
    <property type="nucleotide sequence ID" value="NZ_JBBKTX010000006.1"/>
</dbReference>
<evidence type="ECO:0000256" key="3">
    <source>
        <dbReference type="ARBA" id="ARBA00023125"/>
    </source>
</evidence>
<dbReference type="InterPro" id="IPR036388">
    <property type="entry name" value="WH-like_DNA-bd_sf"/>
</dbReference>
<organism evidence="6 7">
    <name type="scientific">Oceanobacter antarcticus</name>
    <dbReference type="NCBI Taxonomy" id="3133425"/>
    <lineage>
        <taxon>Bacteria</taxon>
        <taxon>Pseudomonadati</taxon>
        <taxon>Pseudomonadota</taxon>
        <taxon>Gammaproteobacteria</taxon>
        <taxon>Oceanospirillales</taxon>
        <taxon>Oceanospirillaceae</taxon>
        <taxon>Oceanobacter</taxon>
    </lineage>
</organism>
<dbReference type="InterPro" id="IPR051081">
    <property type="entry name" value="HTH_MetalResp_TranReg"/>
</dbReference>
<dbReference type="InterPro" id="IPR001845">
    <property type="entry name" value="HTH_ArsR_DNA-bd_dom"/>
</dbReference>
<keyword evidence="7" id="KW-1185">Reference proteome</keyword>
<feature type="domain" description="HTH arsR-type" evidence="5">
    <location>
        <begin position="1"/>
        <end position="93"/>
    </location>
</feature>
<dbReference type="Pfam" id="PF01022">
    <property type="entry name" value="HTH_5"/>
    <property type="match status" value="1"/>
</dbReference>
<evidence type="ECO:0000256" key="4">
    <source>
        <dbReference type="ARBA" id="ARBA00023163"/>
    </source>
</evidence>
<evidence type="ECO:0000256" key="2">
    <source>
        <dbReference type="ARBA" id="ARBA00023015"/>
    </source>
</evidence>
<dbReference type="PANTHER" id="PTHR33154:SF18">
    <property type="entry name" value="ARSENICAL RESISTANCE OPERON REPRESSOR"/>
    <property type="match status" value="1"/>
</dbReference>
<dbReference type="InterPro" id="IPR011991">
    <property type="entry name" value="ArsR-like_HTH"/>
</dbReference>
<keyword evidence="4" id="KW-0804">Transcription</keyword>
<evidence type="ECO:0000313" key="6">
    <source>
        <dbReference type="EMBL" id="MFK4752058.1"/>
    </source>
</evidence>
<keyword evidence="3" id="KW-0238">DNA-binding</keyword>
<dbReference type="PANTHER" id="PTHR33154">
    <property type="entry name" value="TRANSCRIPTIONAL REGULATOR, ARSR FAMILY"/>
    <property type="match status" value="1"/>
</dbReference>
<dbReference type="PROSITE" id="PS50987">
    <property type="entry name" value="HTH_ARSR_2"/>
    <property type="match status" value="1"/>
</dbReference>
<dbReference type="InterPro" id="IPR036390">
    <property type="entry name" value="WH_DNA-bd_sf"/>
</dbReference>
<dbReference type="PRINTS" id="PR00778">
    <property type="entry name" value="HTHARSR"/>
</dbReference>
<dbReference type="CDD" id="cd00090">
    <property type="entry name" value="HTH_ARSR"/>
    <property type="match status" value="1"/>
</dbReference>
<evidence type="ECO:0000256" key="1">
    <source>
        <dbReference type="ARBA" id="ARBA00022849"/>
    </source>
</evidence>
<dbReference type="SMART" id="SM00418">
    <property type="entry name" value="HTH_ARSR"/>
    <property type="match status" value="1"/>
</dbReference>
<comment type="caution">
    <text evidence="6">The sequence shown here is derived from an EMBL/GenBank/DDBJ whole genome shotgun (WGS) entry which is preliminary data.</text>
</comment>
<dbReference type="Proteomes" id="UP001620597">
    <property type="component" value="Unassembled WGS sequence"/>
</dbReference>
<dbReference type="NCBIfam" id="NF033788">
    <property type="entry name" value="HTH_metalloreg"/>
    <property type="match status" value="1"/>
</dbReference>
<gene>
    <name evidence="6" type="ORF">WG929_06525</name>
</gene>
<reference evidence="6 7" key="1">
    <citation type="submission" date="2024-03" db="EMBL/GenBank/DDBJ databases">
        <title>High-quality draft genome sequence of Oceanobacter sp. wDCs-4.</title>
        <authorList>
            <person name="Dong C."/>
        </authorList>
    </citation>
    <scope>NUCLEOTIDE SEQUENCE [LARGE SCALE GENOMIC DNA]</scope>
    <source>
        <strain evidence="7">wDCs-4</strain>
    </source>
</reference>
<evidence type="ECO:0000313" key="7">
    <source>
        <dbReference type="Proteomes" id="UP001620597"/>
    </source>
</evidence>
<evidence type="ECO:0000259" key="5">
    <source>
        <dbReference type="PROSITE" id="PS50987"/>
    </source>
</evidence>